<accession>A0A0F9AKL6</accession>
<feature type="non-terminal residue" evidence="1">
    <location>
        <position position="1"/>
    </location>
</feature>
<protein>
    <submittedName>
        <fullName evidence="1">Uncharacterized protein</fullName>
    </submittedName>
</protein>
<gene>
    <name evidence="1" type="ORF">LCGC14_2837710</name>
</gene>
<sequence length="43" mass="4483">GEELLSSDLTGDSAMLYGGASYWFVVDTGSEAWTDGGSVEPQP</sequence>
<evidence type="ECO:0000313" key="1">
    <source>
        <dbReference type="EMBL" id="KKK79019.1"/>
    </source>
</evidence>
<name>A0A0F9AKL6_9ZZZZ</name>
<dbReference type="AlphaFoldDB" id="A0A0F9AKL6"/>
<organism evidence="1">
    <name type="scientific">marine sediment metagenome</name>
    <dbReference type="NCBI Taxonomy" id="412755"/>
    <lineage>
        <taxon>unclassified sequences</taxon>
        <taxon>metagenomes</taxon>
        <taxon>ecological metagenomes</taxon>
    </lineage>
</organism>
<comment type="caution">
    <text evidence="1">The sequence shown here is derived from an EMBL/GenBank/DDBJ whole genome shotgun (WGS) entry which is preliminary data.</text>
</comment>
<dbReference type="EMBL" id="LAZR01054220">
    <property type="protein sequence ID" value="KKK79019.1"/>
    <property type="molecule type" value="Genomic_DNA"/>
</dbReference>
<reference evidence="1" key="1">
    <citation type="journal article" date="2015" name="Nature">
        <title>Complex archaea that bridge the gap between prokaryotes and eukaryotes.</title>
        <authorList>
            <person name="Spang A."/>
            <person name="Saw J.H."/>
            <person name="Jorgensen S.L."/>
            <person name="Zaremba-Niedzwiedzka K."/>
            <person name="Martijn J."/>
            <person name="Lind A.E."/>
            <person name="van Eijk R."/>
            <person name="Schleper C."/>
            <person name="Guy L."/>
            <person name="Ettema T.J."/>
        </authorList>
    </citation>
    <scope>NUCLEOTIDE SEQUENCE</scope>
</reference>
<proteinExistence type="predicted"/>